<dbReference type="PATRIC" id="fig|631454.5.peg.3956"/>
<dbReference type="Gene3D" id="1.10.760.10">
    <property type="entry name" value="Cytochrome c-like domain"/>
    <property type="match status" value="1"/>
</dbReference>
<evidence type="ECO:0000256" key="5">
    <source>
        <dbReference type="ARBA" id="ARBA00022737"/>
    </source>
</evidence>
<protein>
    <submittedName>
        <fullName evidence="12">WD domain/cytochrome c family protein</fullName>
    </submittedName>
</protein>
<dbReference type="AlphaFoldDB" id="V4QSX3"/>
<dbReference type="PROSITE" id="PS00678">
    <property type="entry name" value="WD_REPEATS_1"/>
    <property type="match status" value="1"/>
</dbReference>
<dbReference type="InterPro" id="IPR001680">
    <property type="entry name" value="WD40_rpt"/>
</dbReference>
<dbReference type="InterPro" id="IPR036322">
    <property type="entry name" value="WD40_repeat_dom_sf"/>
</dbReference>
<dbReference type="GO" id="GO:0020037">
    <property type="term" value="F:heme binding"/>
    <property type="evidence" value="ECO:0007669"/>
    <property type="project" value="InterPro"/>
</dbReference>
<dbReference type="SUPFAM" id="SSF50978">
    <property type="entry name" value="WD40 repeat-like"/>
    <property type="match status" value="1"/>
</dbReference>
<dbReference type="PROSITE" id="PS50082">
    <property type="entry name" value="WD_REPEATS_2"/>
    <property type="match status" value="3"/>
</dbReference>
<dbReference type="GO" id="GO:0009055">
    <property type="term" value="F:electron transfer activity"/>
    <property type="evidence" value="ECO:0007669"/>
    <property type="project" value="InterPro"/>
</dbReference>
<evidence type="ECO:0000256" key="7">
    <source>
        <dbReference type="ARBA" id="ARBA00023004"/>
    </source>
</evidence>
<dbReference type="eggNOG" id="COG2319">
    <property type="taxonomic scope" value="Bacteria"/>
</dbReference>
<keyword evidence="1" id="KW-0813">Transport</keyword>
<keyword evidence="2 8" id="KW-0853">WD repeat</keyword>
<feature type="domain" description="Cytochrome c" evidence="11">
    <location>
        <begin position="331"/>
        <end position="433"/>
    </location>
</feature>
<evidence type="ECO:0000256" key="1">
    <source>
        <dbReference type="ARBA" id="ARBA00022448"/>
    </source>
</evidence>
<dbReference type="STRING" id="631454.N177_4004"/>
<dbReference type="InterPro" id="IPR020472">
    <property type="entry name" value="WD40_PAC1"/>
</dbReference>
<dbReference type="GO" id="GO:0046872">
    <property type="term" value="F:metal ion binding"/>
    <property type="evidence" value="ECO:0007669"/>
    <property type="project" value="UniProtKB-KW"/>
</dbReference>
<dbReference type="SMART" id="SM00320">
    <property type="entry name" value="WD40"/>
    <property type="match status" value="7"/>
</dbReference>
<evidence type="ECO:0000256" key="9">
    <source>
        <dbReference type="PROSITE-ProRule" id="PRU00433"/>
    </source>
</evidence>
<keyword evidence="10" id="KW-0732">Signal</keyword>
<dbReference type="InterPro" id="IPR015943">
    <property type="entry name" value="WD40/YVTN_repeat-like_dom_sf"/>
</dbReference>
<evidence type="ECO:0000256" key="2">
    <source>
        <dbReference type="ARBA" id="ARBA00022574"/>
    </source>
</evidence>
<organism evidence="12 13">
    <name type="scientific">Lutibaculum baratangense AMV1</name>
    <dbReference type="NCBI Taxonomy" id="631454"/>
    <lineage>
        <taxon>Bacteria</taxon>
        <taxon>Pseudomonadati</taxon>
        <taxon>Pseudomonadota</taxon>
        <taxon>Alphaproteobacteria</taxon>
        <taxon>Hyphomicrobiales</taxon>
        <taxon>Tepidamorphaceae</taxon>
        <taxon>Lutibaculum</taxon>
    </lineage>
</organism>
<feature type="chain" id="PRO_5004726277" evidence="10">
    <location>
        <begin position="20"/>
        <end position="448"/>
    </location>
</feature>
<dbReference type="EMBL" id="AWXZ01000040">
    <property type="protein sequence ID" value="ESR22867.1"/>
    <property type="molecule type" value="Genomic_DNA"/>
</dbReference>
<dbReference type="RefSeq" id="WP_023434113.1">
    <property type="nucleotide sequence ID" value="NZ_AWXZ01000040.1"/>
</dbReference>
<dbReference type="CDD" id="cd00200">
    <property type="entry name" value="WD40"/>
    <property type="match status" value="1"/>
</dbReference>
<reference evidence="12 13" key="1">
    <citation type="journal article" date="2014" name="Genome Announc.">
        <title>Draft Genome Sequence of Lutibaculum baratangense Strain AMV1T, Isolated from a Mud Volcano in Andamans, India.</title>
        <authorList>
            <person name="Singh A."/>
            <person name="Sreenivas A."/>
            <person name="Sathyanarayana Reddy G."/>
            <person name="Pinnaka A.K."/>
            <person name="Shivaji S."/>
        </authorList>
    </citation>
    <scope>NUCLEOTIDE SEQUENCE [LARGE SCALE GENOMIC DNA]</scope>
    <source>
        <strain evidence="12 13">AMV1</strain>
    </source>
</reference>
<keyword evidence="4 9" id="KW-0479">Metal-binding</keyword>
<dbReference type="PRINTS" id="PR00604">
    <property type="entry name" value="CYTCHRMECIAB"/>
</dbReference>
<dbReference type="Pfam" id="PF00400">
    <property type="entry name" value="WD40"/>
    <property type="match status" value="3"/>
</dbReference>
<dbReference type="InterPro" id="IPR009056">
    <property type="entry name" value="Cyt_c-like_dom"/>
</dbReference>
<feature type="repeat" description="WD" evidence="8">
    <location>
        <begin position="150"/>
        <end position="191"/>
    </location>
</feature>
<evidence type="ECO:0000256" key="10">
    <source>
        <dbReference type="SAM" id="SignalP"/>
    </source>
</evidence>
<dbReference type="InterPro" id="IPR036909">
    <property type="entry name" value="Cyt_c-like_dom_sf"/>
</dbReference>
<feature type="signal peptide" evidence="10">
    <location>
        <begin position="1"/>
        <end position="19"/>
    </location>
</feature>
<dbReference type="PRINTS" id="PR00320">
    <property type="entry name" value="GPROTEINBRPT"/>
</dbReference>
<evidence type="ECO:0000256" key="8">
    <source>
        <dbReference type="PROSITE-ProRule" id="PRU00221"/>
    </source>
</evidence>
<dbReference type="Proteomes" id="UP000017819">
    <property type="component" value="Unassembled WGS sequence"/>
</dbReference>
<dbReference type="PROSITE" id="PS51007">
    <property type="entry name" value="CYTC"/>
    <property type="match status" value="1"/>
</dbReference>
<keyword evidence="6" id="KW-0249">Electron transport</keyword>
<dbReference type="SUPFAM" id="SSF46626">
    <property type="entry name" value="Cytochrome c"/>
    <property type="match status" value="1"/>
</dbReference>
<dbReference type="InterPro" id="IPR019775">
    <property type="entry name" value="WD40_repeat_CS"/>
</dbReference>
<feature type="repeat" description="WD" evidence="8">
    <location>
        <begin position="66"/>
        <end position="107"/>
    </location>
</feature>
<keyword evidence="5" id="KW-0677">Repeat</keyword>
<feature type="repeat" description="WD" evidence="8">
    <location>
        <begin position="108"/>
        <end position="149"/>
    </location>
</feature>
<sequence length="448" mass="47829">MPRALLALAVALLPTAAAAWPDALDGHGGPIRGLAGGEGEMLSASFDYTIIRWRLSEEKAEVAARLVGHEAAVNDVAYVPGGRLAVSASDDGSVGLWDLEAGELAQRFAGSGEKVLDVAVSPDGTLAASAGWDHAVRVYDVAAREEVAVLEGHDGNVNAVAFAPDGRTLYSGGYDGTVRRWDLETMRAEAPLVRHGWGVNVLQALPGETLLYGAADGVVGLVDLRLGQELKSLPPMGGPVLSVAFDEASGRVAVGSAKGELVLYDLADWSVVARFETPYGPIWGLAFAPDGRAIYRAGLDDRAFLWRFDPANPFEPLDEEFPRRFQVGSDDGMGAGEREFRRKCSVCHTLTPDGENRAGPTLYRLFGRKAGTVPGYPYSDALKELDIVWTEETVSQLFDHGPDIVTPGSKMPLQRLKNDLDRDALVAYLKEATEPSPADDTIMKGDGG</sequence>
<dbReference type="PANTHER" id="PTHR22847:SF637">
    <property type="entry name" value="WD REPEAT DOMAIN 5B"/>
    <property type="match status" value="1"/>
</dbReference>
<keyword evidence="7 9" id="KW-0408">Iron</keyword>
<evidence type="ECO:0000256" key="3">
    <source>
        <dbReference type="ARBA" id="ARBA00022617"/>
    </source>
</evidence>
<dbReference type="InterPro" id="IPR002327">
    <property type="entry name" value="Cyt_c_1A/1B"/>
</dbReference>
<evidence type="ECO:0000313" key="12">
    <source>
        <dbReference type="EMBL" id="ESR22867.1"/>
    </source>
</evidence>
<evidence type="ECO:0000259" key="11">
    <source>
        <dbReference type="PROSITE" id="PS51007"/>
    </source>
</evidence>
<keyword evidence="13" id="KW-1185">Reference proteome</keyword>
<keyword evidence="3 9" id="KW-0349">Heme</keyword>
<evidence type="ECO:0000256" key="6">
    <source>
        <dbReference type="ARBA" id="ARBA00022982"/>
    </source>
</evidence>
<dbReference type="Gene3D" id="2.130.10.10">
    <property type="entry name" value="YVTN repeat-like/Quinoprotein amine dehydrogenase"/>
    <property type="match status" value="2"/>
</dbReference>
<dbReference type="OrthoDB" id="9805828at2"/>
<dbReference type="eggNOG" id="COG3474">
    <property type="taxonomic scope" value="Bacteria"/>
</dbReference>
<dbReference type="Pfam" id="PF00034">
    <property type="entry name" value="Cytochrom_C"/>
    <property type="match status" value="1"/>
</dbReference>
<dbReference type="PANTHER" id="PTHR22847">
    <property type="entry name" value="WD40 REPEAT PROTEIN"/>
    <property type="match status" value="1"/>
</dbReference>
<accession>V4QSX3</accession>
<comment type="caution">
    <text evidence="12">The sequence shown here is derived from an EMBL/GenBank/DDBJ whole genome shotgun (WGS) entry which is preliminary data.</text>
</comment>
<dbReference type="PROSITE" id="PS50294">
    <property type="entry name" value="WD_REPEATS_REGION"/>
    <property type="match status" value="2"/>
</dbReference>
<evidence type="ECO:0000313" key="13">
    <source>
        <dbReference type="Proteomes" id="UP000017819"/>
    </source>
</evidence>
<evidence type="ECO:0000256" key="4">
    <source>
        <dbReference type="ARBA" id="ARBA00022723"/>
    </source>
</evidence>
<proteinExistence type="predicted"/>
<name>V4QSX3_9HYPH</name>
<gene>
    <name evidence="12" type="ORF">N177_4004</name>
</gene>